<dbReference type="GO" id="GO:0015689">
    <property type="term" value="P:molybdate ion transport"/>
    <property type="evidence" value="ECO:0007669"/>
    <property type="project" value="InterPro"/>
</dbReference>
<evidence type="ECO:0000256" key="3">
    <source>
        <dbReference type="ARBA" id="ARBA00022729"/>
    </source>
</evidence>
<dbReference type="NCBIfam" id="TIGR01256">
    <property type="entry name" value="modA"/>
    <property type="match status" value="1"/>
</dbReference>
<dbReference type="Pfam" id="PF13531">
    <property type="entry name" value="SBP_bac_11"/>
    <property type="match status" value="1"/>
</dbReference>
<dbReference type="AlphaFoldDB" id="A0A1H7W8A8"/>
<dbReference type="PANTHER" id="PTHR30632">
    <property type="entry name" value="MOLYBDATE-BINDING PERIPLASMIC PROTEIN"/>
    <property type="match status" value="1"/>
</dbReference>
<organism evidence="6 7">
    <name type="scientific">Olivibacter domesticus</name>
    <name type="common">Pseudosphingobacterium domesticum</name>
    <dbReference type="NCBI Taxonomy" id="407022"/>
    <lineage>
        <taxon>Bacteria</taxon>
        <taxon>Pseudomonadati</taxon>
        <taxon>Bacteroidota</taxon>
        <taxon>Sphingobacteriia</taxon>
        <taxon>Sphingobacteriales</taxon>
        <taxon>Sphingobacteriaceae</taxon>
        <taxon>Olivibacter</taxon>
    </lineage>
</organism>
<keyword evidence="2 4" id="KW-0479">Metal-binding</keyword>
<dbReference type="InterPro" id="IPR050682">
    <property type="entry name" value="ModA/WtpA"/>
</dbReference>
<dbReference type="Gene3D" id="3.40.190.10">
    <property type="entry name" value="Periplasmic binding protein-like II"/>
    <property type="match status" value="2"/>
</dbReference>
<dbReference type="PIRSF" id="PIRSF004846">
    <property type="entry name" value="ModA"/>
    <property type="match status" value="1"/>
</dbReference>
<dbReference type="GO" id="GO:0030973">
    <property type="term" value="F:molybdate ion binding"/>
    <property type="evidence" value="ECO:0007669"/>
    <property type="project" value="InterPro"/>
</dbReference>
<sequence length="250" mass="27945">MKKLITLIFLLIGAVSPTLSQALRVAVAANAQFVIGALQADFKQKTGIEMETIIGSSGKLTAQIKNGAPYDFFLSADMEFPNQLFKDGFGLTEVKEYASGSLIICSIDALDLKNWQQILLQSKISKVAIANPSLAPYGKATEQALRHYKLWDKVNDKLVFGESISQVNTYITTGSVSLGFTTEALIHEYKSKDKLNWERLDSKVYGKIRQGMLVLRYARNRNFEKAMKFYDYLSSASAKQLLKKYGYQVP</sequence>
<keyword evidence="7" id="KW-1185">Reference proteome</keyword>
<dbReference type="InterPro" id="IPR005950">
    <property type="entry name" value="ModA"/>
</dbReference>
<feature type="binding site" evidence="4">
    <location>
        <position position="57"/>
    </location>
    <ligand>
        <name>molybdate</name>
        <dbReference type="ChEBI" id="CHEBI:36264"/>
    </ligand>
</feature>
<proteinExistence type="inferred from homology"/>
<evidence type="ECO:0000256" key="2">
    <source>
        <dbReference type="ARBA" id="ARBA00022723"/>
    </source>
</evidence>
<keyword evidence="3 5" id="KW-0732">Signal</keyword>
<feature type="signal peptide" evidence="5">
    <location>
        <begin position="1"/>
        <end position="22"/>
    </location>
</feature>
<name>A0A1H7W8A8_OLID1</name>
<dbReference type="InterPro" id="IPR044084">
    <property type="entry name" value="AvModA-like_subst-bd"/>
</dbReference>
<dbReference type="SUPFAM" id="SSF53850">
    <property type="entry name" value="Periplasmic binding protein-like II"/>
    <property type="match status" value="1"/>
</dbReference>
<dbReference type="PANTHER" id="PTHR30632:SF14">
    <property type="entry name" value="TUNGSTATE_MOLYBDATE_CHROMATE-BINDING PROTEIN MODA"/>
    <property type="match status" value="1"/>
</dbReference>
<comment type="similarity">
    <text evidence="1">Belongs to the bacterial solute-binding protein ModA family.</text>
</comment>
<accession>A0A1H7W8A8</accession>
<dbReference type="RefSeq" id="WP_093329112.1">
    <property type="nucleotide sequence ID" value="NZ_FOAF01000008.1"/>
</dbReference>
<evidence type="ECO:0000256" key="1">
    <source>
        <dbReference type="ARBA" id="ARBA00009175"/>
    </source>
</evidence>
<keyword evidence="4" id="KW-0500">Molybdenum</keyword>
<gene>
    <name evidence="6" type="ORF">SAMN05661044_04445</name>
</gene>
<evidence type="ECO:0000313" key="7">
    <source>
        <dbReference type="Proteomes" id="UP000199421"/>
    </source>
</evidence>
<evidence type="ECO:0000313" key="6">
    <source>
        <dbReference type="EMBL" id="SEM17238.1"/>
    </source>
</evidence>
<feature type="chain" id="PRO_5011565192" evidence="5">
    <location>
        <begin position="23"/>
        <end position="250"/>
    </location>
</feature>
<dbReference type="EMBL" id="FOAF01000008">
    <property type="protein sequence ID" value="SEM17238.1"/>
    <property type="molecule type" value="Genomic_DNA"/>
</dbReference>
<protein>
    <submittedName>
        <fullName evidence="6">Molybdate transport system substrate-binding protein</fullName>
    </submittedName>
</protein>
<dbReference type="STRING" id="407022.SAMN05661044_04445"/>
<dbReference type="Proteomes" id="UP000199421">
    <property type="component" value="Unassembled WGS sequence"/>
</dbReference>
<reference evidence="7" key="1">
    <citation type="submission" date="2016-10" db="EMBL/GenBank/DDBJ databases">
        <authorList>
            <person name="Varghese N."/>
            <person name="Submissions S."/>
        </authorList>
    </citation>
    <scope>NUCLEOTIDE SEQUENCE [LARGE SCALE GENOMIC DNA]</scope>
    <source>
        <strain evidence="7">DSM 18733</strain>
    </source>
</reference>
<dbReference type="OrthoDB" id="9785015at2"/>
<evidence type="ECO:0000256" key="4">
    <source>
        <dbReference type="PIRSR" id="PIRSR004846-1"/>
    </source>
</evidence>
<feature type="binding site" evidence="4">
    <location>
        <position position="164"/>
    </location>
    <ligand>
        <name>molybdate</name>
        <dbReference type="ChEBI" id="CHEBI:36264"/>
    </ligand>
</feature>
<feature type="binding site" evidence="4">
    <location>
        <position position="189"/>
    </location>
    <ligand>
        <name>molybdate</name>
        <dbReference type="ChEBI" id="CHEBI:36264"/>
    </ligand>
</feature>
<dbReference type="GO" id="GO:0046872">
    <property type="term" value="F:metal ion binding"/>
    <property type="evidence" value="ECO:0007669"/>
    <property type="project" value="UniProtKB-KW"/>
</dbReference>
<dbReference type="CDD" id="cd13539">
    <property type="entry name" value="PBP2_AvModA"/>
    <property type="match status" value="1"/>
</dbReference>
<evidence type="ECO:0000256" key="5">
    <source>
        <dbReference type="SAM" id="SignalP"/>
    </source>
</evidence>